<name>A0A6G1JVK5_9PLEO</name>
<keyword evidence="3" id="KW-1185">Reference proteome</keyword>
<dbReference type="AlphaFoldDB" id="A0A6G1JVK5"/>
<dbReference type="Proteomes" id="UP000799428">
    <property type="component" value="Unassembled WGS sequence"/>
</dbReference>
<feature type="region of interest" description="Disordered" evidence="1">
    <location>
        <begin position="1"/>
        <end position="90"/>
    </location>
</feature>
<feature type="compositionally biased region" description="Pro residues" evidence="1">
    <location>
        <begin position="77"/>
        <end position="90"/>
    </location>
</feature>
<feature type="compositionally biased region" description="Basic and acidic residues" evidence="1">
    <location>
        <begin position="11"/>
        <end position="24"/>
    </location>
</feature>
<evidence type="ECO:0000256" key="1">
    <source>
        <dbReference type="SAM" id="MobiDB-lite"/>
    </source>
</evidence>
<gene>
    <name evidence="2" type="ORF">K504DRAFT_538192</name>
</gene>
<evidence type="ECO:0000313" key="3">
    <source>
        <dbReference type="Proteomes" id="UP000799428"/>
    </source>
</evidence>
<feature type="compositionally biased region" description="Polar residues" evidence="1">
    <location>
        <begin position="30"/>
        <end position="40"/>
    </location>
</feature>
<accession>A0A6G1JVK5</accession>
<reference evidence="2" key="1">
    <citation type="journal article" date="2020" name="Stud. Mycol.">
        <title>101 Dothideomycetes genomes: a test case for predicting lifestyles and emergence of pathogens.</title>
        <authorList>
            <person name="Haridas S."/>
            <person name="Albert R."/>
            <person name="Binder M."/>
            <person name="Bloem J."/>
            <person name="Labutti K."/>
            <person name="Salamov A."/>
            <person name="Andreopoulos B."/>
            <person name="Baker S."/>
            <person name="Barry K."/>
            <person name="Bills G."/>
            <person name="Bluhm B."/>
            <person name="Cannon C."/>
            <person name="Castanera R."/>
            <person name="Culley D."/>
            <person name="Daum C."/>
            <person name="Ezra D."/>
            <person name="Gonzalez J."/>
            <person name="Henrissat B."/>
            <person name="Kuo A."/>
            <person name="Liang C."/>
            <person name="Lipzen A."/>
            <person name="Lutzoni F."/>
            <person name="Magnuson J."/>
            <person name="Mondo S."/>
            <person name="Nolan M."/>
            <person name="Ohm R."/>
            <person name="Pangilinan J."/>
            <person name="Park H.-J."/>
            <person name="Ramirez L."/>
            <person name="Alfaro M."/>
            <person name="Sun H."/>
            <person name="Tritt A."/>
            <person name="Yoshinaga Y."/>
            <person name="Zwiers L.-H."/>
            <person name="Turgeon B."/>
            <person name="Goodwin S."/>
            <person name="Spatafora J."/>
            <person name="Crous P."/>
            <person name="Grigoriev I."/>
        </authorList>
    </citation>
    <scope>NUCLEOTIDE SEQUENCE</scope>
    <source>
        <strain evidence="2">CBS 279.74</strain>
    </source>
</reference>
<organism evidence="2 3">
    <name type="scientific">Pleomassaria siparia CBS 279.74</name>
    <dbReference type="NCBI Taxonomy" id="1314801"/>
    <lineage>
        <taxon>Eukaryota</taxon>
        <taxon>Fungi</taxon>
        <taxon>Dikarya</taxon>
        <taxon>Ascomycota</taxon>
        <taxon>Pezizomycotina</taxon>
        <taxon>Dothideomycetes</taxon>
        <taxon>Pleosporomycetidae</taxon>
        <taxon>Pleosporales</taxon>
        <taxon>Pleomassariaceae</taxon>
        <taxon>Pleomassaria</taxon>
    </lineage>
</organism>
<evidence type="ECO:0000313" key="2">
    <source>
        <dbReference type="EMBL" id="KAF2704197.1"/>
    </source>
</evidence>
<dbReference type="EMBL" id="MU005783">
    <property type="protein sequence ID" value="KAF2704197.1"/>
    <property type="molecule type" value="Genomic_DNA"/>
</dbReference>
<sequence length="163" mass="17778">MRRSGGGYRKRILEDSLAIKEPGKGRPPSISRSHSLQTRDLSPHHPPIRTSKSSPSPHSHPHPYPYPHARTHACQPFKPPGLSPTEPSSPAPCALCPIPRLRISNSSSLVNVPDAHLPIAPIPANGIGADYSSRRSASMREPWTDGPASSHCCTACWNWERSH</sequence>
<protein>
    <submittedName>
        <fullName evidence="2">Uncharacterized protein</fullName>
    </submittedName>
</protein>
<proteinExistence type="predicted"/>